<organism evidence="3 4">
    <name type="scientific">Podila minutissima</name>
    <dbReference type="NCBI Taxonomy" id="64525"/>
    <lineage>
        <taxon>Eukaryota</taxon>
        <taxon>Fungi</taxon>
        <taxon>Fungi incertae sedis</taxon>
        <taxon>Mucoromycota</taxon>
        <taxon>Mortierellomycotina</taxon>
        <taxon>Mortierellomycetes</taxon>
        <taxon>Mortierellales</taxon>
        <taxon>Mortierellaceae</taxon>
        <taxon>Podila</taxon>
    </lineage>
</organism>
<feature type="compositionally biased region" description="Low complexity" evidence="1">
    <location>
        <begin position="423"/>
        <end position="455"/>
    </location>
</feature>
<protein>
    <recommendedName>
        <fullName evidence="2">USP8 dimerisation domain-containing protein</fullName>
    </recommendedName>
</protein>
<feature type="compositionally biased region" description="Polar residues" evidence="1">
    <location>
        <begin position="456"/>
        <end position="469"/>
    </location>
</feature>
<evidence type="ECO:0000256" key="1">
    <source>
        <dbReference type="SAM" id="MobiDB-lite"/>
    </source>
</evidence>
<dbReference type="Pfam" id="PF08969">
    <property type="entry name" value="USP8_dimer"/>
    <property type="match status" value="1"/>
</dbReference>
<feature type="domain" description="USP8 dimerisation" evidence="2">
    <location>
        <begin position="11"/>
        <end position="114"/>
    </location>
</feature>
<sequence length="625" mass="68839">METATVQPPRQRLFELKSSAEFPTAEFSHSIKTWVNMASLLIKQGNMAESNKDDENAYISYVRACLIITKIIPFQPNYPAVMNDIVCIDLRQKILLVVSRIGHIERRLLKQFEQDNQELVQQYTQQTQEAAKIHNTHTTTPSISQKQCSSMDETDRESELDAPRTTFQGTALDERQEEQEEVQEDQDKQDDGDDIEQDVRRLRMAPETDSELSLDLNPRTYASHYRRSLQRRSRDLLQEQQLQEHDEKAMTSSYLTAPATGSLKKKSSNEEHRSFLTPECQPNNSSSTFPSSQDYPSFPSSRHQHLFAQHPQRGAHVRRCSSTDGLQTRMRFPGGHSSPAIPPRSDKRSSMMASVVMNGSNPNPTPRPTLAELRARDGSNRRTMSFEITWTLPHEQRQGLPAAIMTSSTPRHSVDISHVRSISASNNNNNSNSNESESPPSSASTNGSSSMPSTAQSTPAVSPHFKTSPQLRHSLHSFHGYGHGYSASLTSITSASTSAATMVDGTTPSQTESMGLPPVSFASPSISSCSMHSTSTVTTPTTPVASPILASSSTMSSMSASTMVNPPSIFSSAGSGTWTMTGKKAGLLRKIRSKPKLKDQLFDILPNVGSPTHPPTPALALGQQR</sequence>
<feature type="region of interest" description="Disordered" evidence="1">
    <location>
        <begin position="423"/>
        <end position="469"/>
    </location>
</feature>
<comment type="caution">
    <text evidence="3">The sequence shown here is derived from an EMBL/GenBank/DDBJ whole genome shotgun (WGS) entry which is preliminary data.</text>
</comment>
<dbReference type="EMBL" id="JAAAUY010000062">
    <property type="protein sequence ID" value="KAF9336383.1"/>
    <property type="molecule type" value="Genomic_DNA"/>
</dbReference>
<name>A0A9P5VQ40_9FUNG</name>
<keyword evidence="4" id="KW-1185">Reference proteome</keyword>
<proteinExistence type="predicted"/>
<feature type="compositionally biased region" description="Acidic residues" evidence="1">
    <location>
        <begin position="175"/>
        <end position="194"/>
    </location>
</feature>
<evidence type="ECO:0000313" key="3">
    <source>
        <dbReference type="EMBL" id="KAF9336383.1"/>
    </source>
</evidence>
<dbReference type="Gene3D" id="1.20.58.80">
    <property type="entry name" value="Phosphotransferase system, lactose/cellobiose-type IIA subunit"/>
    <property type="match status" value="1"/>
</dbReference>
<evidence type="ECO:0000313" key="4">
    <source>
        <dbReference type="Proteomes" id="UP000696485"/>
    </source>
</evidence>
<dbReference type="SUPFAM" id="SSF140856">
    <property type="entry name" value="USP8 N-terminal domain-like"/>
    <property type="match status" value="1"/>
</dbReference>
<reference evidence="3" key="1">
    <citation type="journal article" date="2020" name="Fungal Divers.">
        <title>Resolving the Mortierellaceae phylogeny through synthesis of multi-gene phylogenetics and phylogenomics.</title>
        <authorList>
            <person name="Vandepol N."/>
            <person name="Liber J."/>
            <person name="Desiro A."/>
            <person name="Na H."/>
            <person name="Kennedy M."/>
            <person name="Barry K."/>
            <person name="Grigoriev I.V."/>
            <person name="Miller A.N."/>
            <person name="O'Donnell K."/>
            <person name="Stajich J.E."/>
            <person name="Bonito G."/>
        </authorList>
    </citation>
    <scope>NUCLEOTIDE SEQUENCE</scope>
    <source>
        <strain evidence="3">NVP1</strain>
    </source>
</reference>
<feature type="region of interest" description="Disordered" evidence="1">
    <location>
        <begin position="604"/>
        <end position="625"/>
    </location>
</feature>
<accession>A0A9P5VQ40</accession>
<evidence type="ECO:0000259" key="2">
    <source>
        <dbReference type="Pfam" id="PF08969"/>
    </source>
</evidence>
<feature type="compositionally biased region" description="Polar residues" evidence="1">
    <location>
        <begin position="136"/>
        <end position="151"/>
    </location>
</feature>
<feature type="region of interest" description="Disordered" evidence="1">
    <location>
        <begin position="130"/>
        <end position="194"/>
    </location>
</feature>
<dbReference type="Proteomes" id="UP000696485">
    <property type="component" value="Unassembled WGS sequence"/>
</dbReference>
<dbReference type="AlphaFoldDB" id="A0A9P5VQ40"/>
<gene>
    <name evidence="3" type="ORF">BG006_008891</name>
</gene>
<dbReference type="InterPro" id="IPR015063">
    <property type="entry name" value="USP8_dimer"/>
</dbReference>
<feature type="region of interest" description="Disordered" evidence="1">
    <location>
        <begin position="242"/>
        <end position="380"/>
    </location>
</feature>
<feature type="compositionally biased region" description="Polar residues" evidence="1">
    <location>
        <begin position="280"/>
        <end position="301"/>
    </location>
</feature>